<name>A0ABU8HFI5_9BACI</name>
<gene>
    <name evidence="2" type="ORF">WAK64_13900</name>
</gene>
<feature type="transmembrane region" description="Helical" evidence="1">
    <location>
        <begin position="49"/>
        <end position="67"/>
    </location>
</feature>
<evidence type="ECO:0000256" key="1">
    <source>
        <dbReference type="SAM" id="Phobius"/>
    </source>
</evidence>
<keyword evidence="1" id="KW-0472">Membrane</keyword>
<keyword evidence="3" id="KW-1185">Reference proteome</keyword>
<evidence type="ECO:0000313" key="2">
    <source>
        <dbReference type="EMBL" id="MEI5908148.1"/>
    </source>
</evidence>
<organism evidence="2 3">
    <name type="scientific">Bacillus spongiae</name>
    <dbReference type="NCBI Taxonomy" id="2683610"/>
    <lineage>
        <taxon>Bacteria</taxon>
        <taxon>Bacillati</taxon>
        <taxon>Bacillota</taxon>
        <taxon>Bacilli</taxon>
        <taxon>Bacillales</taxon>
        <taxon>Bacillaceae</taxon>
        <taxon>Bacillus</taxon>
    </lineage>
</organism>
<dbReference type="Proteomes" id="UP001312865">
    <property type="component" value="Unassembled WGS sequence"/>
</dbReference>
<keyword evidence="1" id="KW-0812">Transmembrane</keyword>
<keyword evidence="1" id="KW-1133">Transmembrane helix</keyword>
<accession>A0ABU8HFI5</accession>
<sequence length="72" mass="8126">MTNTLIITHIYVKGQEKEKILEAFLLLGALMFMIIKIKKGISLKQNASIEYILVQLMPLMMQLFVGIGNTVS</sequence>
<feature type="transmembrane region" description="Helical" evidence="1">
    <location>
        <begin position="20"/>
        <end position="37"/>
    </location>
</feature>
<protein>
    <submittedName>
        <fullName evidence="2">Uncharacterized protein</fullName>
    </submittedName>
</protein>
<comment type="caution">
    <text evidence="2">The sequence shown here is derived from an EMBL/GenBank/DDBJ whole genome shotgun (WGS) entry which is preliminary data.</text>
</comment>
<dbReference type="RefSeq" id="WP_336587588.1">
    <property type="nucleotide sequence ID" value="NZ_JBBAXC010000011.1"/>
</dbReference>
<reference evidence="2 3" key="1">
    <citation type="journal article" date="2018" name="J. Microbiol.">
        <title>Bacillus spongiae sp. nov., isolated from sponge of Jeju Island.</title>
        <authorList>
            <person name="Lee G.E."/>
            <person name="Im W.T."/>
            <person name="Park J.S."/>
        </authorList>
    </citation>
    <scope>NUCLEOTIDE SEQUENCE [LARGE SCALE GENOMIC DNA]</scope>
    <source>
        <strain evidence="2 3">135PIL107-10</strain>
    </source>
</reference>
<proteinExistence type="predicted"/>
<dbReference type="EMBL" id="JBBAXC010000011">
    <property type="protein sequence ID" value="MEI5908148.1"/>
    <property type="molecule type" value="Genomic_DNA"/>
</dbReference>
<evidence type="ECO:0000313" key="3">
    <source>
        <dbReference type="Proteomes" id="UP001312865"/>
    </source>
</evidence>